<keyword evidence="6" id="KW-1185">Reference proteome</keyword>
<dbReference type="PANTHER" id="PTHR43875">
    <property type="entry name" value="MALTODEXTRIN IMPORT ATP-BINDING PROTEIN MSMX"/>
    <property type="match status" value="1"/>
</dbReference>
<name>A0A239NTD1_9ACTN</name>
<gene>
    <name evidence="5" type="ORF">SAMN05216276_106721</name>
</gene>
<dbReference type="InterPro" id="IPR003439">
    <property type="entry name" value="ABC_transporter-like_ATP-bd"/>
</dbReference>
<dbReference type="PANTHER" id="PTHR43875:SF15">
    <property type="entry name" value="TREHALOSE IMPORT ATP-BINDING PROTEIN SUGC"/>
    <property type="match status" value="1"/>
</dbReference>
<organism evidence="5 6">
    <name type="scientific">Streptosporangium subroseum</name>
    <dbReference type="NCBI Taxonomy" id="106412"/>
    <lineage>
        <taxon>Bacteria</taxon>
        <taxon>Bacillati</taxon>
        <taxon>Actinomycetota</taxon>
        <taxon>Actinomycetes</taxon>
        <taxon>Streptosporangiales</taxon>
        <taxon>Streptosporangiaceae</taxon>
        <taxon>Streptosporangium</taxon>
    </lineage>
</organism>
<keyword evidence="3" id="KW-0472">Membrane</keyword>
<evidence type="ECO:0000313" key="6">
    <source>
        <dbReference type="Proteomes" id="UP000198282"/>
    </source>
</evidence>
<dbReference type="AlphaFoldDB" id="A0A239NTD1"/>
<dbReference type="GO" id="GO:0016887">
    <property type="term" value="F:ATP hydrolysis activity"/>
    <property type="evidence" value="ECO:0007669"/>
    <property type="project" value="InterPro"/>
</dbReference>
<evidence type="ECO:0000256" key="3">
    <source>
        <dbReference type="ARBA" id="ARBA00023136"/>
    </source>
</evidence>
<dbReference type="GO" id="GO:0055052">
    <property type="term" value="C:ATP-binding cassette (ABC) transporter complex, substrate-binding subunit-containing"/>
    <property type="evidence" value="ECO:0007669"/>
    <property type="project" value="TreeGrafter"/>
</dbReference>
<dbReference type="InterPro" id="IPR027417">
    <property type="entry name" value="P-loop_NTPase"/>
</dbReference>
<evidence type="ECO:0000259" key="4">
    <source>
        <dbReference type="Pfam" id="PF00005"/>
    </source>
</evidence>
<reference evidence="5 6" key="1">
    <citation type="submission" date="2017-06" db="EMBL/GenBank/DDBJ databases">
        <authorList>
            <person name="Kim H.J."/>
            <person name="Triplett B.A."/>
        </authorList>
    </citation>
    <scope>NUCLEOTIDE SEQUENCE [LARGE SCALE GENOMIC DNA]</scope>
    <source>
        <strain evidence="5 6">CGMCC 4.2132</strain>
    </source>
</reference>
<sequence length="214" mass="23776">MPGLRLQLDGLSWEHGQDKRTLKPDRLVVDAGETAVVLARDAPDAHAFTDVLLGQAWPLTGTVWISGREVTSLPTEDRGIALVPAGGGLFPHLTIEQNIGFGVRRRYRHDFRRGQVNYVAGRLNLHGILSWRPHDLSPDERLRVALARAMCHWQAARAVVIEDHAGYTPCHAAVSESLKAYPDLPILVVSDDRHRVETLRASTFSWEVVDADES</sequence>
<dbReference type="GO" id="GO:0005524">
    <property type="term" value="F:ATP binding"/>
    <property type="evidence" value="ECO:0007669"/>
    <property type="project" value="InterPro"/>
</dbReference>
<keyword evidence="1" id="KW-1003">Cell membrane</keyword>
<feature type="domain" description="ABC transporter" evidence="4">
    <location>
        <begin position="50"/>
        <end position="151"/>
    </location>
</feature>
<accession>A0A239NTD1</accession>
<proteinExistence type="predicted"/>
<dbReference type="Gene3D" id="3.40.50.300">
    <property type="entry name" value="P-loop containing nucleotide triphosphate hydrolases"/>
    <property type="match status" value="1"/>
</dbReference>
<dbReference type="SUPFAM" id="SSF52540">
    <property type="entry name" value="P-loop containing nucleoside triphosphate hydrolases"/>
    <property type="match status" value="1"/>
</dbReference>
<dbReference type="InterPro" id="IPR047641">
    <property type="entry name" value="ABC_transpr_MalK/UgpC-like"/>
</dbReference>
<keyword evidence="2" id="KW-1278">Translocase</keyword>
<dbReference type="Proteomes" id="UP000198282">
    <property type="component" value="Unassembled WGS sequence"/>
</dbReference>
<dbReference type="Pfam" id="PF00005">
    <property type="entry name" value="ABC_tran"/>
    <property type="match status" value="1"/>
</dbReference>
<dbReference type="EMBL" id="FZOD01000067">
    <property type="protein sequence ID" value="SNT57604.1"/>
    <property type="molecule type" value="Genomic_DNA"/>
</dbReference>
<evidence type="ECO:0000256" key="1">
    <source>
        <dbReference type="ARBA" id="ARBA00022475"/>
    </source>
</evidence>
<protein>
    <submittedName>
        <fullName evidence="5">ABC transporter</fullName>
    </submittedName>
</protein>
<evidence type="ECO:0000313" key="5">
    <source>
        <dbReference type="EMBL" id="SNT57604.1"/>
    </source>
</evidence>
<evidence type="ECO:0000256" key="2">
    <source>
        <dbReference type="ARBA" id="ARBA00022967"/>
    </source>
</evidence>